<dbReference type="Proteomes" id="UP001202328">
    <property type="component" value="Unassembled WGS sequence"/>
</dbReference>
<evidence type="ECO:0000313" key="3">
    <source>
        <dbReference type="Proteomes" id="UP001202328"/>
    </source>
</evidence>
<name>A0AAD4S794_9MAGN</name>
<dbReference type="GO" id="GO:0006364">
    <property type="term" value="P:rRNA processing"/>
    <property type="evidence" value="ECO:0007669"/>
    <property type="project" value="TreeGrafter"/>
</dbReference>
<dbReference type="GO" id="GO:0003723">
    <property type="term" value="F:RNA binding"/>
    <property type="evidence" value="ECO:0007669"/>
    <property type="project" value="TreeGrafter"/>
</dbReference>
<dbReference type="InterPro" id="IPR051742">
    <property type="entry name" value="Ribosome_Assembly_uL10"/>
</dbReference>
<proteinExistence type="inferred from homology"/>
<protein>
    <submittedName>
        <fullName evidence="2">Uncharacterized protein</fullName>
    </submittedName>
</protein>
<comment type="similarity">
    <text evidence="1">Belongs to the universal ribosomal protein uL10 family.</text>
</comment>
<dbReference type="Gene3D" id="3.30.70.1730">
    <property type="match status" value="1"/>
</dbReference>
<dbReference type="EMBL" id="JAJJMB010013968">
    <property type="protein sequence ID" value="KAI3864464.1"/>
    <property type="molecule type" value="Genomic_DNA"/>
</dbReference>
<dbReference type="PANTHER" id="PTHR45841">
    <property type="entry name" value="MRNA TURNOVER PROTEIN 4 MRTO4"/>
    <property type="match status" value="1"/>
</dbReference>
<accession>A0AAD4S794</accession>
<gene>
    <name evidence="2" type="ORF">MKW98_022509</name>
</gene>
<evidence type="ECO:0000256" key="1">
    <source>
        <dbReference type="ARBA" id="ARBA00008889"/>
    </source>
</evidence>
<evidence type="ECO:0000313" key="2">
    <source>
        <dbReference type="EMBL" id="KAI3864464.1"/>
    </source>
</evidence>
<reference evidence="2" key="1">
    <citation type="submission" date="2022-04" db="EMBL/GenBank/DDBJ databases">
        <title>A functionally conserved STORR gene fusion in Papaver species that diverged 16.8 million years ago.</title>
        <authorList>
            <person name="Catania T."/>
        </authorList>
    </citation>
    <scope>NUCLEOTIDE SEQUENCE</scope>
    <source>
        <strain evidence="2">S-188037</strain>
    </source>
</reference>
<dbReference type="PANTHER" id="PTHR45841:SF1">
    <property type="entry name" value="MRNA TURNOVER PROTEIN 4 HOMOLOG"/>
    <property type="match status" value="1"/>
</dbReference>
<keyword evidence="3" id="KW-1185">Reference proteome</keyword>
<dbReference type="GO" id="GO:0005730">
    <property type="term" value="C:nucleolus"/>
    <property type="evidence" value="ECO:0007669"/>
    <property type="project" value="TreeGrafter"/>
</dbReference>
<dbReference type="GO" id="GO:0030687">
    <property type="term" value="C:preribosome, large subunit precursor"/>
    <property type="evidence" value="ECO:0007669"/>
    <property type="project" value="TreeGrafter"/>
</dbReference>
<dbReference type="GO" id="GO:0042273">
    <property type="term" value="P:ribosomal large subunit biogenesis"/>
    <property type="evidence" value="ECO:0007669"/>
    <property type="project" value="TreeGrafter"/>
</dbReference>
<dbReference type="InterPro" id="IPR043141">
    <property type="entry name" value="Ribosomal_uL10-like_sf"/>
</dbReference>
<organism evidence="2 3">
    <name type="scientific">Papaver atlanticum</name>
    <dbReference type="NCBI Taxonomy" id="357466"/>
    <lineage>
        <taxon>Eukaryota</taxon>
        <taxon>Viridiplantae</taxon>
        <taxon>Streptophyta</taxon>
        <taxon>Embryophyta</taxon>
        <taxon>Tracheophyta</taxon>
        <taxon>Spermatophyta</taxon>
        <taxon>Magnoliopsida</taxon>
        <taxon>Ranunculales</taxon>
        <taxon>Papaveraceae</taxon>
        <taxon>Papaveroideae</taxon>
        <taxon>Papaver</taxon>
    </lineage>
</organism>
<sequence>MSAPPSDEIRRDDLASKGRRAYLKREYIENIEVRKYLKNNPFNKTFISVIKSLKVKEDNSLYVFCFSYAKIQSPTYQNFLRSLTDDNVSKVYIRGFNSSLSRAVGLTPETELRPGLHKVGIVLNNTDGLGVLLTNKTEEEILSKFREYEEFDYAKPGNTPMKTLDLKMPVELVDNGRRIKLTENYVVCEEGKHVTENASKILKHLKIKMFGYVFIPMCLWTASTGQTEYYHIRGSKSE</sequence>
<comment type="caution">
    <text evidence="2">The sequence shown here is derived from an EMBL/GenBank/DDBJ whole genome shotgun (WGS) entry which is preliminary data.</text>
</comment>
<dbReference type="GO" id="GO:0000956">
    <property type="term" value="P:nuclear-transcribed mRNA catabolic process"/>
    <property type="evidence" value="ECO:0007669"/>
    <property type="project" value="TreeGrafter"/>
</dbReference>
<dbReference type="AlphaFoldDB" id="A0AAD4S794"/>